<sequence length="80" mass="9066">MKCLKMALVNLPRFFSTLSPSIHPHRPFQPLTFSSTSLRPLRCRVASPDPPPPPHNSDPPPGKDSTQLQSKFFNFTYVLF</sequence>
<feature type="region of interest" description="Disordered" evidence="1">
    <location>
        <begin position="42"/>
        <end position="65"/>
    </location>
</feature>
<reference evidence="3" key="1">
    <citation type="journal article" date="2017" name="Front. Plant Sci.">
        <title>Climate Clever Clovers: New Paradigm to Reduce the Environmental Footprint of Ruminants by Breeding Low Methanogenic Forages Utilizing Haplotype Variation.</title>
        <authorList>
            <person name="Kaur P."/>
            <person name="Appels R."/>
            <person name="Bayer P.E."/>
            <person name="Keeble-Gagnere G."/>
            <person name="Wang J."/>
            <person name="Hirakawa H."/>
            <person name="Shirasawa K."/>
            <person name="Vercoe P."/>
            <person name="Stefanova K."/>
            <person name="Durmic Z."/>
            <person name="Nichols P."/>
            <person name="Revell C."/>
            <person name="Isobe S.N."/>
            <person name="Edwards D."/>
            <person name="Erskine W."/>
        </authorList>
    </citation>
    <scope>NUCLEOTIDE SEQUENCE [LARGE SCALE GENOMIC DNA]</scope>
    <source>
        <strain evidence="3">cv. Daliak</strain>
    </source>
</reference>
<dbReference type="OrthoDB" id="786429at2759"/>
<protein>
    <submittedName>
        <fullName evidence="2">Uncharacterized protein</fullName>
    </submittedName>
</protein>
<organism evidence="2 3">
    <name type="scientific">Trifolium subterraneum</name>
    <name type="common">Subterranean clover</name>
    <dbReference type="NCBI Taxonomy" id="3900"/>
    <lineage>
        <taxon>Eukaryota</taxon>
        <taxon>Viridiplantae</taxon>
        <taxon>Streptophyta</taxon>
        <taxon>Embryophyta</taxon>
        <taxon>Tracheophyta</taxon>
        <taxon>Spermatophyta</taxon>
        <taxon>Magnoliopsida</taxon>
        <taxon>eudicotyledons</taxon>
        <taxon>Gunneridae</taxon>
        <taxon>Pentapetalae</taxon>
        <taxon>rosids</taxon>
        <taxon>fabids</taxon>
        <taxon>Fabales</taxon>
        <taxon>Fabaceae</taxon>
        <taxon>Papilionoideae</taxon>
        <taxon>50 kb inversion clade</taxon>
        <taxon>NPAAA clade</taxon>
        <taxon>Hologalegina</taxon>
        <taxon>IRL clade</taxon>
        <taxon>Trifolieae</taxon>
        <taxon>Trifolium</taxon>
    </lineage>
</organism>
<evidence type="ECO:0000313" key="3">
    <source>
        <dbReference type="Proteomes" id="UP000242715"/>
    </source>
</evidence>
<keyword evidence="3" id="KW-1185">Reference proteome</keyword>
<feature type="compositionally biased region" description="Pro residues" evidence="1">
    <location>
        <begin position="48"/>
        <end position="62"/>
    </location>
</feature>
<evidence type="ECO:0000256" key="1">
    <source>
        <dbReference type="SAM" id="MobiDB-lite"/>
    </source>
</evidence>
<dbReference type="EMBL" id="DF973244">
    <property type="protein sequence ID" value="GAU22283.1"/>
    <property type="molecule type" value="Genomic_DNA"/>
</dbReference>
<dbReference type="Proteomes" id="UP000242715">
    <property type="component" value="Unassembled WGS sequence"/>
</dbReference>
<name>A0A2Z6LXY1_TRISU</name>
<evidence type="ECO:0000313" key="2">
    <source>
        <dbReference type="EMBL" id="GAU22283.1"/>
    </source>
</evidence>
<proteinExistence type="predicted"/>
<accession>A0A2Z6LXY1</accession>
<gene>
    <name evidence="2" type="ORF">TSUD_260830</name>
</gene>
<dbReference type="AlphaFoldDB" id="A0A2Z6LXY1"/>